<feature type="region of interest" description="Disordered" evidence="2">
    <location>
        <begin position="44"/>
        <end position="93"/>
    </location>
</feature>
<feature type="region of interest" description="Disordered" evidence="2">
    <location>
        <begin position="103"/>
        <end position="122"/>
    </location>
</feature>
<keyword evidence="4" id="KW-1185">Reference proteome</keyword>
<protein>
    <submittedName>
        <fullName evidence="3">Uncharacterized protein</fullName>
    </submittedName>
</protein>
<organism evidence="3 4">
    <name type="scientific">Symbiodinium natans</name>
    <dbReference type="NCBI Taxonomy" id="878477"/>
    <lineage>
        <taxon>Eukaryota</taxon>
        <taxon>Sar</taxon>
        <taxon>Alveolata</taxon>
        <taxon>Dinophyceae</taxon>
        <taxon>Suessiales</taxon>
        <taxon>Symbiodiniaceae</taxon>
        <taxon>Symbiodinium</taxon>
    </lineage>
</organism>
<evidence type="ECO:0000256" key="1">
    <source>
        <dbReference type="SAM" id="Coils"/>
    </source>
</evidence>
<keyword evidence="1" id="KW-0175">Coiled coil</keyword>
<dbReference type="EMBL" id="CAJNDS010000504">
    <property type="protein sequence ID" value="CAE7213138.1"/>
    <property type="molecule type" value="Genomic_DNA"/>
</dbReference>
<feature type="coiled-coil region" evidence="1">
    <location>
        <begin position="453"/>
        <end position="501"/>
    </location>
</feature>
<name>A0A812JTF8_9DINO</name>
<dbReference type="AlphaFoldDB" id="A0A812JTF8"/>
<feature type="compositionally biased region" description="Low complexity" evidence="2">
    <location>
        <begin position="65"/>
        <end position="85"/>
    </location>
</feature>
<evidence type="ECO:0000313" key="3">
    <source>
        <dbReference type="EMBL" id="CAE7213138.1"/>
    </source>
</evidence>
<evidence type="ECO:0000256" key="2">
    <source>
        <dbReference type="SAM" id="MobiDB-lite"/>
    </source>
</evidence>
<comment type="caution">
    <text evidence="3">The sequence shown here is derived from an EMBL/GenBank/DDBJ whole genome shotgun (WGS) entry which is preliminary data.</text>
</comment>
<gene>
    <name evidence="3" type="ORF">SNAT2548_LOCUS7285</name>
</gene>
<proteinExistence type="predicted"/>
<evidence type="ECO:0000313" key="4">
    <source>
        <dbReference type="Proteomes" id="UP000604046"/>
    </source>
</evidence>
<accession>A0A812JTF8</accession>
<feature type="compositionally biased region" description="Low complexity" evidence="2">
    <location>
        <begin position="45"/>
        <end position="56"/>
    </location>
</feature>
<sequence length="1039" mass="114395">MEAFAPGATVIHSVSQKVHKVGDDRRLLCRARVAEQMLRLLEVPETMSSSEETAMEPVQEEEPNSRSPASFQSSRSRCSSFANTSQPLPGGAGYERVRGVQLEQQRRGPNPRVPPVSFGTTLQGLGRSYSGIVLKPAEPTEPGKKRAKTEPVPWGVLPAMVRAELQRGIPIHLAGKSVAALSPTTRAVAQTGIAEHEVNVVRPEFTIGKAMFSHQKLGELPKQVPAFLISRSDTLAQTVTVELDHSFMQIAFCSSQRTARTSRTTAAMSRPPATSRKVGRVVVLLALFLVCLPEPKTSALNSVRSVPEQLQASNADGAGFAWSGGRAVFEVGCDVWHGVPKMRKPERGDDRGVLAGEGFTVLASFDQAVKAASAQTADPVEDAKQADEQLQQTVQETEEIKQDEGFDESTEKVANARKFLELALARWVGAEEDLKEARAARAFAFEQFREAVRNGDEDEKRTWEQERKEAKAEFEKAKAEFDEAKEEARKAREELEKAKSTAPLQVCGQFSFASGWTLQAKAAPRVIKEEELGPLSQARVPAAKLQDGQRLVGIDACVKACMGLIEKYINRSDVSVTNRVPPTCAARCARGGKTTFLLKLGERLAEAEYLPIFVSFNGESPVKRRDNELADEWLYRTIAYALLPANSSLRQDVADELGNKTCQKSTLQSYFECQKNVVLLVDELNQLLLRGPTQEEKNAEQDAARFMKNVFLGSEGAYMVFTSHIQSTGLDLTQYMEGDSVRGLEITGLPFADELGELQNMSPAFSGLTHMKAAYYSRVPALLWSSHDDGSLLSQKFSQIRDDPQQHLAAFLREVFAGTPMREMEAFRQLTDGSQKDRPIWIPCFMSHFLTQCSSACPACGVLGRWLQGMQAAEEKDGKAWEKIIAVAFGLRYIWQQMGGEEHGWLHGHEGAAIQCLDANPAAKTVEQAMQQLPQPLQYPTLQLVLPSHAQFEAVDLFAVRRKADSADLVMVAQQKEGSASVNHPRPQTAKHAYWMRGSSTQNAKTKDGWILPSQSEIEKFLGPSLAAAAPATWRDPVD</sequence>
<reference evidence="3" key="1">
    <citation type="submission" date="2021-02" db="EMBL/GenBank/DDBJ databases">
        <authorList>
            <person name="Dougan E. K."/>
            <person name="Rhodes N."/>
            <person name="Thang M."/>
            <person name="Chan C."/>
        </authorList>
    </citation>
    <scope>NUCLEOTIDE SEQUENCE</scope>
</reference>
<dbReference type="Proteomes" id="UP000604046">
    <property type="component" value="Unassembled WGS sequence"/>
</dbReference>